<reference evidence="14 15" key="1">
    <citation type="submission" date="2017-06" db="EMBL/GenBank/DDBJ databases">
        <authorList>
            <consortium name="Pathogen Informatics"/>
        </authorList>
    </citation>
    <scope>NUCLEOTIDE SEQUENCE [LARGE SCALE GENOMIC DNA]</scope>
    <source>
        <strain evidence="14 15">NCTC12018</strain>
    </source>
</reference>
<organism evidence="14 15">
    <name type="scientific">Veillonella rodentium</name>
    <dbReference type="NCBI Taxonomy" id="248315"/>
    <lineage>
        <taxon>Bacteria</taxon>
        <taxon>Bacillati</taxon>
        <taxon>Bacillota</taxon>
        <taxon>Negativicutes</taxon>
        <taxon>Veillonellales</taxon>
        <taxon>Veillonellaceae</taxon>
        <taxon>Veillonella</taxon>
    </lineage>
</organism>
<keyword evidence="5 11" id="KW-0547">Nucleotide-binding</keyword>
<dbReference type="GO" id="GO:0005524">
    <property type="term" value="F:ATP binding"/>
    <property type="evidence" value="ECO:0007669"/>
    <property type="project" value="UniProtKB-KW"/>
</dbReference>
<keyword evidence="8" id="KW-1015">Disulfide bond</keyword>
<name>A0A239Z0F3_9FIRM</name>
<accession>A0A239Z0F3</accession>
<dbReference type="InterPro" id="IPR023382">
    <property type="entry name" value="MnmA-like_central_sf"/>
</dbReference>
<evidence type="ECO:0000256" key="3">
    <source>
        <dbReference type="ARBA" id="ARBA00022679"/>
    </source>
</evidence>
<proteinExistence type="inferred from homology"/>
<dbReference type="InterPro" id="IPR004506">
    <property type="entry name" value="MnmA-like"/>
</dbReference>
<evidence type="ECO:0000313" key="14">
    <source>
        <dbReference type="EMBL" id="SNV64333.1"/>
    </source>
</evidence>
<dbReference type="Proteomes" id="UP000214973">
    <property type="component" value="Chromosome 1"/>
</dbReference>
<dbReference type="FunFam" id="2.30.30.280:FF:000001">
    <property type="entry name" value="tRNA-specific 2-thiouridylase MnmA"/>
    <property type="match status" value="1"/>
</dbReference>
<dbReference type="NCBIfam" id="NF001138">
    <property type="entry name" value="PRK00143.1"/>
    <property type="match status" value="1"/>
</dbReference>
<evidence type="ECO:0000256" key="11">
    <source>
        <dbReference type="HAMAP-Rule" id="MF_00144"/>
    </source>
</evidence>
<gene>
    <name evidence="11 14" type="primary">mnmA</name>
    <name evidence="14" type="ORF">SAMEA44547418_00892</name>
</gene>
<dbReference type="InterPro" id="IPR014729">
    <property type="entry name" value="Rossmann-like_a/b/a_fold"/>
</dbReference>
<dbReference type="HAMAP" id="MF_00144">
    <property type="entry name" value="tRNA_thiouridyl_MnmA"/>
    <property type="match status" value="1"/>
</dbReference>
<keyword evidence="3 11" id="KW-0808">Transferase</keyword>
<feature type="domain" description="tRNA-specific 2-thiouridylase MnmA-like C-terminal" evidence="12">
    <location>
        <begin position="277"/>
        <end position="349"/>
    </location>
</feature>
<keyword evidence="6 11" id="KW-0067">ATP-binding</keyword>
<keyword evidence="15" id="KW-1185">Reference proteome</keyword>
<feature type="site" description="Interaction with tRNA" evidence="11">
    <location>
        <position position="122"/>
    </location>
</feature>
<evidence type="ECO:0000256" key="4">
    <source>
        <dbReference type="ARBA" id="ARBA00022694"/>
    </source>
</evidence>
<feature type="binding site" evidence="11">
    <location>
        <position position="34"/>
    </location>
    <ligand>
        <name>ATP</name>
        <dbReference type="ChEBI" id="CHEBI:30616"/>
    </ligand>
</feature>
<feature type="region of interest" description="Interaction with tRNA" evidence="11">
    <location>
        <begin position="145"/>
        <end position="147"/>
    </location>
</feature>
<dbReference type="PANTHER" id="PTHR11933:SF5">
    <property type="entry name" value="MITOCHONDRIAL TRNA-SPECIFIC 2-THIOURIDYLASE 1"/>
    <property type="match status" value="1"/>
</dbReference>
<feature type="domain" description="tRNA-specific 2-thiouridylase MnmA-like central" evidence="13">
    <location>
        <begin position="216"/>
        <end position="267"/>
    </location>
</feature>
<evidence type="ECO:0000256" key="8">
    <source>
        <dbReference type="ARBA" id="ARBA00023157"/>
    </source>
</evidence>
<feature type="active site" description="Nucleophile" evidence="11">
    <location>
        <position position="97"/>
    </location>
</feature>
<protein>
    <recommendedName>
        <fullName evidence="11">tRNA-specific 2-thiouridylase MnmA</fullName>
        <ecNumber evidence="11">2.8.1.13</ecNumber>
    </recommendedName>
</protein>
<dbReference type="GO" id="GO:0005737">
    <property type="term" value="C:cytoplasm"/>
    <property type="evidence" value="ECO:0007669"/>
    <property type="project" value="UniProtKB-SubCell"/>
</dbReference>
<evidence type="ECO:0000259" key="12">
    <source>
        <dbReference type="Pfam" id="PF20258"/>
    </source>
</evidence>
<feature type="binding site" evidence="11">
    <location>
        <begin position="8"/>
        <end position="15"/>
    </location>
    <ligand>
        <name>ATP</name>
        <dbReference type="ChEBI" id="CHEBI:30616"/>
    </ligand>
</feature>
<comment type="catalytic activity">
    <reaction evidence="9 11">
        <text>S-sulfanyl-L-cysteinyl-[protein] + uridine(34) in tRNA + AH2 + ATP = 2-thiouridine(34) in tRNA + L-cysteinyl-[protein] + A + AMP + diphosphate + H(+)</text>
        <dbReference type="Rhea" id="RHEA:47032"/>
        <dbReference type="Rhea" id="RHEA-COMP:10131"/>
        <dbReference type="Rhea" id="RHEA-COMP:11726"/>
        <dbReference type="Rhea" id="RHEA-COMP:11727"/>
        <dbReference type="Rhea" id="RHEA-COMP:11728"/>
        <dbReference type="ChEBI" id="CHEBI:13193"/>
        <dbReference type="ChEBI" id="CHEBI:15378"/>
        <dbReference type="ChEBI" id="CHEBI:17499"/>
        <dbReference type="ChEBI" id="CHEBI:29950"/>
        <dbReference type="ChEBI" id="CHEBI:30616"/>
        <dbReference type="ChEBI" id="CHEBI:33019"/>
        <dbReference type="ChEBI" id="CHEBI:61963"/>
        <dbReference type="ChEBI" id="CHEBI:65315"/>
        <dbReference type="ChEBI" id="CHEBI:87170"/>
        <dbReference type="ChEBI" id="CHEBI:456215"/>
        <dbReference type="EC" id="2.8.1.13"/>
    </reaction>
</comment>
<dbReference type="GO" id="GO:0103016">
    <property type="term" value="F:tRNA-uridine 2-sulfurtransferase activity"/>
    <property type="evidence" value="ECO:0007669"/>
    <property type="project" value="UniProtKB-EC"/>
</dbReference>
<dbReference type="InterPro" id="IPR046884">
    <property type="entry name" value="MnmA-like_central"/>
</dbReference>
<dbReference type="Gene3D" id="2.30.30.280">
    <property type="entry name" value="Adenine nucleotide alpha hydrolases-like domains"/>
    <property type="match status" value="1"/>
</dbReference>
<dbReference type="RefSeq" id="WP_095065872.1">
    <property type="nucleotide sequence ID" value="NZ_LT906470.1"/>
</dbReference>
<dbReference type="NCBIfam" id="TIGR00420">
    <property type="entry name" value="trmU"/>
    <property type="match status" value="1"/>
</dbReference>
<evidence type="ECO:0000256" key="1">
    <source>
        <dbReference type="ARBA" id="ARBA00022490"/>
    </source>
</evidence>
<dbReference type="FunFam" id="2.40.30.10:FF:000023">
    <property type="entry name" value="tRNA-specific 2-thiouridylase MnmA"/>
    <property type="match status" value="1"/>
</dbReference>
<evidence type="ECO:0000259" key="13">
    <source>
        <dbReference type="Pfam" id="PF20259"/>
    </source>
</evidence>
<dbReference type="EC" id="2.8.1.13" evidence="11"/>
<dbReference type="SUPFAM" id="SSF52402">
    <property type="entry name" value="Adenine nucleotide alpha hydrolases-like"/>
    <property type="match status" value="1"/>
</dbReference>
<dbReference type="Pfam" id="PF20258">
    <property type="entry name" value="tRNA_Me_trans_C"/>
    <property type="match status" value="1"/>
</dbReference>
<evidence type="ECO:0000313" key="15">
    <source>
        <dbReference type="Proteomes" id="UP000214973"/>
    </source>
</evidence>
<dbReference type="CDD" id="cd01998">
    <property type="entry name" value="MnmA_TRMU-like"/>
    <property type="match status" value="1"/>
</dbReference>
<comment type="caution">
    <text evidence="11">Lacks conserved residue(s) required for the propagation of feature annotation.</text>
</comment>
<keyword evidence="7 11" id="KW-0694">RNA-binding</keyword>
<evidence type="ECO:0000256" key="10">
    <source>
        <dbReference type="ARBA" id="ARBA00056575"/>
    </source>
</evidence>
<dbReference type="Gene3D" id="2.40.30.10">
    <property type="entry name" value="Translation factors"/>
    <property type="match status" value="1"/>
</dbReference>
<dbReference type="Pfam" id="PF03054">
    <property type="entry name" value="tRNA_Me_trans"/>
    <property type="match status" value="1"/>
</dbReference>
<feature type="active site" description="Cysteine persulfide intermediate" evidence="11">
    <location>
        <position position="195"/>
    </location>
</feature>
<evidence type="ECO:0000256" key="6">
    <source>
        <dbReference type="ARBA" id="ARBA00022840"/>
    </source>
</evidence>
<sequence length="353" mass="39796">MEKVIAVAMSGGVDSSLTAAMLLKQGYKVFGITLWLWVSGTPYDSVPLAVTDAKKMCDFLGIEHHVIDARDVFYDNVVDYFVKEYSYGRTPNPCVFCNKNIKFDLMLNRAIELGATHMVTGHYAQVNYNESTGLYELHKGIDPTKDQSYVLYNMNQRILSHLMFPLGGQCKTETRKMAEEFDLPVAKKPDSVDICFLPHGNYQKLVVEEMKEKLKIGNIVTEDGEVLGKHTGLFNYTIGQRKGLGIAYKHPLYVIGFNGERNEVIVGPNERLFTNRMLCKFYNFLDDTIHKELKAEGKIRYAANPSPCKARILDNDMMEVVFEEPQRAITPGQSVVFYNGTQLLGGAVIDQVC</sequence>
<feature type="region of interest" description="Interaction with tRNA" evidence="11">
    <location>
        <begin position="300"/>
        <end position="301"/>
    </location>
</feature>
<dbReference type="InterPro" id="IPR046885">
    <property type="entry name" value="MnmA-like_C"/>
</dbReference>
<evidence type="ECO:0000256" key="9">
    <source>
        <dbReference type="ARBA" id="ARBA00051542"/>
    </source>
</evidence>
<evidence type="ECO:0000256" key="5">
    <source>
        <dbReference type="ARBA" id="ARBA00022741"/>
    </source>
</evidence>
<evidence type="ECO:0000256" key="7">
    <source>
        <dbReference type="ARBA" id="ARBA00022884"/>
    </source>
</evidence>
<dbReference type="AlphaFoldDB" id="A0A239Z0F3"/>
<dbReference type="Pfam" id="PF20259">
    <property type="entry name" value="tRNA_Me_trans_M"/>
    <property type="match status" value="1"/>
</dbReference>
<dbReference type="KEGG" id="vrm:44547418_00892"/>
<comment type="function">
    <text evidence="10 11">Catalyzes the 2-thiolation of uridine at the wobble position (U34) of tRNA, leading to the formation of s(2)U34.</text>
</comment>
<keyword evidence="1 11" id="KW-0963">Cytoplasm</keyword>
<comment type="similarity">
    <text evidence="11">Belongs to the MnmA/TRMU family.</text>
</comment>
<feature type="binding site" evidence="11">
    <location>
        <position position="121"/>
    </location>
    <ligand>
        <name>ATP</name>
        <dbReference type="ChEBI" id="CHEBI:30616"/>
    </ligand>
</feature>
<dbReference type="PANTHER" id="PTHR11933">
    <property type="entry name" value="TRNA 5-METHYLAMINOMETHYL-2-THIOURIDYLATE -METHYLTRANSFERASE"/>
    <property type="match status" value="1"/>
</dbReference>
<dbReference type="Gene3D" id="3.40.50.620">
    <property type="entry name" value="HUPs"/>
    <property type="match status" value="1"/>
</dbReference>
<keyword evidence="4 11" id="KW-0819">tRNA processing</keyword>
<dbReference type="EMBL" id="LT906470">
    <property type="protein sequence ID" value="SNV64333.1"/>
    <property type="molecule type" value="Genomic_DNA"/>
</dbReference>
<dbReference type="GO" id="GO:0000049">
    <property type="term" value="F:tRNA binding"/>
    <property type="evidence" value="ECO:0007669"/>
    <property type="project" value="UniProtKB-KW"/>
</dbReference>
<comment type="subcellular location">
    <subcellularLocation>
        <location evidence="11">Cytoplasm</location>
    </subcellularLocation>
</comment>
<evidence type="ECO:0000256" key="2">
    <source>
        <dbReference type="ARBA" id="ARBA00022555"/>
    </source>
</evidence>
<dbReference type="GO" id="GO:0002143">
    <property type="term" value="P:tRNA wobble position uridine thiolation"/>
    <property type="evidence" value="ECO:0007669"/>
    <property type="project" value="TreeGrafter"/>
</dbReference>
<keyword evidence="2 11" id="KW-0820">tRNA-binding</keyword>
<feature type="site" description="Interaction with tRNA" evidence="11">
    <location>
        <position position="333"/>
    </location>
</feature>